<keyword evidence="4" id="KW-1185">Reference proteome</keyword>
<gene>
    <name evidence="3" type="ORF">GAYE_SCF02G2094</name>
</gene>
<dbReference type="InterPro" id="IPR020635">
    <property type="entry name" value="Tyr_kinase_cat_dom"/>
</dbReference>
<dbReference type="InterPro" id="IPR017441">
    <property type="entry name" value="Protein_kinase_ATP_BS"/>
</dbReference>
<reference evidence="3 4" key="1">
    <citation type="submission" date="2022-07" db="EMBL/GenBank/DDBJ databases">
        <title>Genome-wide signatures of adaptation to extreme environments.</title>
        <authorList>
            <person name="Cho C.H."/>
            <person name="Yoon H.S."/>
        </authorList>
    </citation>
    <scope>NUCLEOTIDE SEQUENCE [LARGE SCALE GENOMIC DNA]</scope>
    <source>
        <strain evidence="3 4">108.79 E11</strain>
    </source>
</reference>
<dbReference type="AlphaFoldDB" id="A0AAV9I9X3"/>
<evidence type="ECO:0000313" key="4">
    <source>
        <dbReference type="Proteomes" id="UP001300502"/>
    </source>
</evidence>
<dbReference type="Gene3D" id="1.10.510.10">
    <property type="entry name" value="Transferase(Phosphotransferase) domain 1"/>
    <property type="match status" value="1"/>
</dbReference>
<dbReference type="PROSITE" id="PS50011">
    <property type="entry name" value="PROTEIN_KINASE_DOM"/>
    <property type="match status" value="1"/>
</dbReference>
<feature type="domain" description="Protein kinase" evidence="2">
    <location>
        <begin position="465"/>
        <end position="739"/>
    </location>
</feature>
<dbReference type="GO" id="GO:0005524">
    <property type="term" value="F:ATP binding"/>
    <property type="evidence" value="ECO:0007669"/>
    <property type="project" value="UniProtKB-UniRule"/>
</dbReference>
<proteinExistence type="predicted"/>
<dbReference type="GO" id="GO:0005737">
    <property type="term" value="C:cytoplasm"/>
    <property type="evidence" value="ECO:0007669"/>
    <property type="project" value="TreeGrafter"/>
</dbReference>
<feature type="binding site" evidence="1">
    <location>
        <position position="495"/>
    </location>
    <ligand>
        <name>ATP</name>
        <dbReference type="ChEBI" id="CHEBI:30616"/>
    </ligand>
</feature>
<organism evidence="3 4">
    <name type="scientific">Galdieria yellowstonensis</name>
    <dbReference type="NCBI Taxonomy" id="3028027"/>
    <lineage>
        <taxon>Eukaryota</taxon>
        <taxon>Rhodophyta</taxon>
        <taxon>Bangiophyceae</taxon>
        <taxon>Galdieriales</taxon>
        <taxon>Galdieriaceae</taxon>
        <taxon>Galdieria</taxon>
    </lineage>
</organism>
<dbReference type="PANTHER" id="PTHR24361:SF846">
    <property type="entry name" value="SERINE_THREONINE-PROTEIN KINASE DDB_G0291918-RELATED"/>
    <property type="match status" value="1"/>
</dbReference>
<dbReference type="InterPro" id="IPR011009">
    <property type="entry name" value="Kinase-like_dom_sf"/>
</dbReference>
<sequence>MGQKETKEVRGLGYMDARQVATLLLGERWDVAERSDSRSKRSTSESSTNSTDYKLSPYALPIHVRKIWKRLLKRIFPTTASLEESIYPSVLPCTLPMLFLLDSEENGSFCGKYCVKLVKRIKEVLKQVHLEFKELQSQGEQSNCISADVEHLQILLKVASCGFAPVDTLTLASIRYAVAQIELGLYKEHKDDYYDKKNDVASSESALHPSSSFKSLGSQIDKWNSKQKMNKKEAICLAAIMRASEIIIQEFTCKFSSYLSSGSKARNDFCRWLWRFLTVRRSNDRLCLQPVSNETFTEDSSYSDTAEREGLEKEPSFVSLGSLSFSSEISDSLSANDSVTNGRNHYYVQERLYIDDIYLLLLFLSGDCVDFGSFMFCKEEEDWKVAFAKDSSTTLSGRPWRPLWEKWSGLWDQSSLLRVAEELMQHFGSSSVSHCLAENEFLEFAQHIAFVYLSRCERLESFGTFELRNCIGKGSFGIVKTARDLISGKFVAIKKCIRSCDEEEVEPEVRILLELQGHPNVCRLLNYFSSDQYSYIILEVCGGGSLFESLSCLQDELRALGHSCVVDEAKGMKRNNSVGFTESQVRHWIKQLLSLLVYMHGKAICHRDIRPSNLLLTNEGELRIGDFGSAARFPGGWDLFDGNNVVGSLYSISPEQIQRKAYFGTKIDIWCTGVLTYWLLSGQPPFSDENVDVLYRKVKNMRFQLPEVSKEAQDFILSAMAFEPDCRPDAQTLLSHSWLQGEESSVRSLLRFSNFDIPLNGALFLAGREPSARLKQVIAQVFSDVGIYCYEFAAERHSSEFLRDRKPVFCQACISSEYYLKFFTFFTYETPNGISRGNICFELIRGRSILFLKVVHKLRELILAALN</sequence>
<evidence type="ECO:0000313" key="3">
    <source>
        <dbReference type="EMBL" id="KAK4524195.1"/>
    </source>
</evidence>
<dbReference type="SMART" id="SM00219">
    <property type="entry name" value="TyrKc"/>
    <property type="match status" value="1"/>
</dbReference>
<dbReference type="PROSITE" id="PS00107">
    <property type="entry name" value="PROTEIN_KINASE_ATP"/>
    <property type="match status" value="1"/>
</dbReference>
<dbReference type="PROSITE" id="PS00109">
    <property type="entry name" value="PROTEIN_KINASE_TYR"/>
    <property type="match status" value="1"/>
</dbReference>
<accession>A0AAV9I9X3</accession>
<dbReference type="SUPFAM" id="SSF56112">
    <property type="entry name" value="Protein kinase-like (PK-like)"/>
    <property type="match status" value="1"/>
</dbReference>
<name>A0AAV9I9X3_9RHOD</name>
<dbReference type="Proteomes" id="UP001300502">
    <property type="component" value="Unassembled WGS sequence"/>
</dbReference>
<dbReference type="InterPro" id="IPR053235">
    <property type="entry name" value="Ser_Thr_kinase"/>
</dbReference>
<comment type="caution">
    <text evidence="3">The sequence shown here is derived from an EMBL/GenBank/DDBJ whole genome shotgun (WGS) entry which is preliminary data.</text>
</comment>
<dbReference type="EMBL" id="JANCYU010000022">
    <property type="protein sequence ID" value="KAK4524195.1"/>
    <property type="molecule type" value="Genomic_DNA"/>
</dbReference>
<dbReference type="GO" id="GO:0004713">
    <property type="term" value="F:protein tyrosine kinase activity"/>
    <property type="evidence" value="ECO:0007669"/>
    <property type="project" value="InterPro"/>
</dbReference>
<dbReference type="Pfam" id="PF00069">
    <property type="entry name" value="Pkinase"/>
    <property type="match status" value="1"/>
</dbReference>
<evidence type="ECO:0000259" key="2">
    <source>
        <dbReference type="PROSITE" id="PS50011"/>
    </source>
</evidence>
<dbReference type="GO" id="GO:0004674">
    <property type="term" value="F:protein serine/threonine kinase activity"/>
    <property type="evidence" value="ECO:0007669"/>
    <property type="project" value="TreeGrafter"/>
</dbReference>
<dbReference type="PANTHER" id="PTHR24361">
    <property type="entry name" value="MITOGEN-ACTIVATED KINASE KINASE KINASE"/>
    <property type="match status" value="1"/>
</dbReference>
<keyword evidence="1" id="KW-0547">Nucleotide-binding</keyword>
<dbReference type="InterPro" id="IPR008266">
    <property type="entry name" value="Tyr_kinase_AS"/>
</dbReference>
<dbReference type="InterPro" id="IPR000719">
    <property type="entry name" value="Prot_kinase_dom"/>
</dbReference>
<evidence type="ECO:0000256" key="1">
    <source>
        <dbReference type="PROSITE-ProRule" id="PRU10141"/>
    </source>
</evidence>
<protein>
    <recommendedName>
        <fullName evidence="2">Protein kinase domain-containing protein</fullName>
    </recommendedName>
</protein>
<keyword evidence="1" id="KW-0067">ATP-binding</keyword>